<dbReference type="FunFam" id="2.40.10.10:FF:000068">
    <property type="entry name" value="transmembrane protease serine 2"/>
    <property type="match status" value="1"/>
</dbReference>
<comment type="similarity">
    <text evidence="2">Belongs to the peptidase S1 family.</text>
</comment>
<evidence type="ECO:0000256" key="1">
    <source>
        <dbReference type="ARBA" id="ARBA00004613"/>
    </source>
</evidence>
<accession>A0A9W6WS81</accession>
<comment type="caution">
    <text evidence="9">The sequence shown here is derived from an EMBL/GenBank/DDBJ whole genome shotgun (WGS) entry which is preliminary data.</text>
</comment>
<evidence type="ECO:0000256" key="5">
    <source>
        <dbReference type="ARBA" id="ARBA00023026"/>
    </source>
</evidence>
<dbReference type="GO" id="GO:0006508">
    <property type="term" value="P:proteolysis"/>
    <property type="evidence" value="ECO:0007669"/>
    <property type="project" value="InterPro"/>
</dbReference>
<dbReference type="InterPro" id="IPR001314">
    <property type="entry name" value="Peptidase_S1A"/>
</dbReference>
<evidence type="ECO:0000256" key="3">
    <source>
        <dbReference type="ARBA" id="ARBA00022525"/>
    </source>
</evidence>
<keyword evidence="10" id="KW-1185">Reference proteome</keyword>
<dbReference type="EMBL" id="BSXW01000183">
    <property type="protein sequence ID" value="GMF14145.1"/>
    <property type="molecule type" value="Genomic_DNA"/>
</dbReference>
<evidence type="ECO:0000256" key="7">
    <source>
        <dbReference type="ARBA" id="ARBA00023180"/>
    </source>
</evidence>
<dbReference type="Proteomes" id="UP001165083">
    <property type="component" value="Unassembled WGS sequence"/>
</dbReference>
<evidence type="ECO:0000256" key="4">
    <source>
        <dbReference type="ARBA" id="ARBA00022729"/>
    </source>
</evidence>
<feature type="domain" description="Peptidase S1" evidence="8">
    <location>
        <begin position="1"/>
        <end position="214"/>
    </location>
</feature>
<dbReference type="InterPro" id="IPR018114">
    <property type="entry name" value="TRYPSIN_HIS"/>
</dbReference>
<evidence type="ECO:0000313" key="9">
    <source>
        <dbReference type="EMBL" id="GMF14145.1"/>
    </source>
</evidence>
<sequence>MTNIRTTPNGNSFCGGTLISPTHVITASHCSSNYDIRWVSVGSHYINGSSDGEQIKVVSIMNHPKYEAGLFPNDYAILELDRPSSFPPAKIAAADDSDFAVNKTATILGWGFTSNKGSVSYELRGVDVPLWDDEQCTKKMGTDELMICAGGVANKDSCERDSGGPLVLESETQDVLIAFRAGGHLLVERKELLVYMRASHVLGLGLTQLSMARV</sequence>
<dbReference type="GO" id="GO:0004252">
    <property type="term" value="F:serine-type endopeptidase activity"/>
    <property type="evidence" value="ECO:0007669"/>
    <property type="project" value="InterPro"/>
</dbReference>
<dbReference type="PROSITE" id="PS50240">
    <property type="entry name" value="TRYPSIN_DOM"/>
    <property type="match status" value="1"/>
</dbReference>
<keyword evidence="6" id="KW-1015">Disulfide bond</keyword>
<dbReference type="Pfam" id="PF00089">
    <property type="entry name" value="Trypsin"/>
    <property type="match status" value="1"/>
</dbReference>
<evidence type="ECO:0000256" key="2">
    <source>
        <dbReference type="ARBA" id="ARBA00007664"/>
    </source>
</evidence>
<dbReference type="AlphaFoldDB" id="A0A9W6WS81"/>
<dbReference type="PANTHER" id="PTHR24276">
    <property type="entry name" value="POLYSERASE-RELATED"/>
    <property type="match status" value="1"/>
</dbReference>
<dbReference type="SMART" id="SM00020">
    <property type="entry name" value="Tryp_SPc"/>
    <property type="match status" value="1"/>
</dbReference>
<keyword evidence="4" id="KW-0732">Signal</keyword>
<dbReference type="PANTHER" id="PTHR24276:SF98">
    <property type="entry name" value="FI18310P1-RELATED"/>
    <property type="match status" value="1"/>
</dbReference>
<dbReference type="SUPFAM" id="SSF50494">
    <property type="entry name" value="Trypsin-like serine proteases"/>
    <property type="match status" value="1"/>
</dbReference>
<dbReference type="InterPro" id="IPR001254">
    <property type="entry name" value="Trypsin_dom"/>
</dbReference>
<dbReference type="PRINTS" id="PR00722">
    <property type="entry name" value="CHYMOTRYPSIN"/>
</dbReference>
<dbReference type="InterPro" id="IPR009003">
    <property type="entry name" value="Peptidase_S1_PA"/>
</dbReference>
<comment type="subcellular location">
    <subcellularLocation>
        <location evidence="1">Secreted</location>
    </subcellularLocation>
</comment>
<organism evidence="9 10">
    <name type="scientific">Phytophthora lilii</name>
    <dbReference type="NCBI Taxonomy" id="2077276"/>
    <lineage>
        <taxon>Eukaryota</taxon>
        <taxon>Sar</taxon>
        <taxon>Stramenopiles</taxon>
        <taxon>Oomycota</taxon>
        <taxon>Peronosporomycetes</taxon>
        <taxon>Peronosporales</taxon>
        <taxon>Peronosporaceae</taxon>
        <taxon>Phytophthora</taxon>
    </lineage>
</organism>
<keyword evidence="3" id="KW-0964">Secreted</keyword>
<keyword evidence="5" id="KW-0843">Virulence</keyword>
<keyword evidence="7" id="KW-0325">Glycoprotein</keyword>
<evidence type="ECO:0000256" key="6">
    <source>
        <dbReference type="ARBA" id="ARBA00023157"/>
    </source>
</evidence>
<evidence type="ECO:0000259" key="8">
    <source>
        <dbReference type="PROSITE" id="PS50240"/>
    </source>
</evidence>
<gene>
    <name evidence="9" type="ORF">Plil01_000454800</name>
</gene>
<dbReference type="InterPro" id="IPR043504">
    <property type="entry name" value="Peptidase_S1_PA_chymotrypsin"/>
</dbReference>
<dbReference type="CDD" id="cd00190">
    <property type="entry name" value="Tryp_SPc"/>
    <property type="match status" value="1"/>
</dbReference>
<evidence type="ECO:0000313" key="10">
    <source>
        <dbReference type="Proteomes" id="UP001165083"/>
    </source>
</evidence>
<reference evidence="9" key="1">
    <citation type="submission" date="2023-04" db="EMBL/GenBank/DDBJ databases">
        <title>Phytophthora lilii NBRC 32176.</title>
        <authorList>
            <person name="Ichikawa N."/>
            <person name="Sato H."/>
            <person name="Tonouchi N."/>
        </authorList>
    </citation>
    <scope>NUCLEOTIDE SEQUENCE</scope>
    <source>
        <strain evidence="9">NBRC 32176</strain>
    </source>
</reference>
<dbReference type="Gene3D" id="2.40.10.10">
    <property type="entry name" value="Trypsin-like serine proteases"/>
    <property type="match status" value="1"/>
</dbReference>
<dbReference type="PROSITE" id="PS00134">
    <property type="entry name" value="TRYPSIN_HIS"/>
    <property type="match status" value="1"/>
</dbReference>
<protein>
    <submittedName>
        <fullName evidence="9">Unnamed protein product</fullName>
    </submittedName>
</protein>
<proteinExistence type="inferred from homology"/>
<dbReference type="InterPro" id="IPR050430">
    <property type="entry name" value="Peptidase_S1"/>
</dbReference>
<dbReference type="OrthoDB" id="74960at2759"/>
<name>A0A9W6WS81_9STRA</name>
<dbReference type="GO" id="GO:0005576">
    <property type="term" value="C:extracellular region"/>
    <property type="evidence" value="ECO:0007669"/>
    <property type="project" value="UniProtKB-SubCell"/>
</dbReference>